<evidence type="ECO:0000313" key="7">
    <source>
        <dbReference type="Proteomes" id="UP000282957"/>
    </source>
</evidence>
<keyword evidence="1" id="KW-0805">Transcription regulation</keyword>
<dbReference type="Pfam" id="PF16859">
    <property type="entry name" value="TetR_C_11"/>
    <property type="match status" value="1"/>
</dbReference>
<evidence type="ECO:0000313" key="6">
    <source>
        <dbReference type="EMBL" id="RVT97528.1"/>
    </source>
</evidence>
<dbReference type="Gene3D" id="1.10.10.60">
    <property type="entry name" value="Homeodomain-like"/>
    <property type="match status" value="1"/>
</dbReference>
<name>A0A437MIP4_9PROT</name>
<evidence type="ECO:0000259" key="5">
    <source>
        <dbReference type="PROSITE" id="PS50977"/>
    </source>
</evidence>
<organism evidence="6 7">
    <name type="scientific">Rhodovarius crocodyli</name>
    <dbReference type="NCBI Taxonomy" id="1979269"/>
    <lineage>
        <taxon>Bacteria</taxon>
        <taxon>Pseudomonadati</taxon>
        <taxon>Pseudomonadota</taxon>
        <taxon>Alphaproteobacteria</taxon>
        <taxon>Acetobacterales</taxon>
        <taxon>Roseomonadaceae</taxon>
        <taxon>Rhodovarius</taxon>
    </lineage>
</organism>
<dbReference type="Gene3D" id="1.10.357.10">
    <property type="entry name" value="Tetracycline Repressor, domain 2"/>
    <property type="match status" value="1"/>
</dbReference>
<keyword evidence="2 4" id="KW-0238">DNA-binding</keyword>
<dbReference type="SUPFAM" id="SSF46689">
    <property type="entry name" value="Homeodomain-like"/>
    <property type="match status" value="1"/>
</dbReference>
<dbReference type="GO" id="GO:0003700">
    <property type="term" value="F:DNA-binding transcription factor activity"/>
    <property type="evidence" value="ECO:0007669"/>
    <property type="project" value="TreeGrafter"/>
</dbReference>
<reference evidence="6 7" key="1">
    <citation type="submission" date="2019-01" db="EMBL/GenBank/DDBJ databases">
        <authorList>
            <person name="Chen W.-M."/>
        </authorList>
    </citation>
    <scope>NUCLEOTIDE SEQUENCE [LARGE SCALE GENOMIC DNA]</scope>
    <source>
        <strain evidence="6 7">CCP-6</strain>
    </source>
</reference>
<dbReference type="GO" id="GO:0000976">
    <property type="term" value="F:transcription cis-regulatory region binding"/>
    <property type="evidence" value="ECO:0007669"/>
    <property type="project" value="TreeGrafter"/>
</dbReference>
<keyword evidence="3" id="KW-0804">Transcription</keyword>
<protein>
    <submittedName>
        <fullName evidence="6">TetR/AcrR family transcriptional regulator</fullName>
    </submittedName>
</protein>
<proteinExistence type="predicted"/>
<dbReference type="Pfam" id="PF00440">
    <property type="entry name" value="TetR_N"/>
    <property type="match status" value="1"/>
</dbReference>
<feature type="domain" description="HTH tetR-type" evidence="5">
    <location>
        <begin position="14"/>
        <end position="74"/>
    </location>
</feature>
<dbReference type="PROSITE" id="PS50977">
    <property type="entry name" value="HTH_TETR_2"/>
    <property type="match status" value="1"/>
</dbReference>
<dbReference type="PANTHER" id="PTHR30055">
    <property type="entry name" value="HTH-TYPE TRANSCRIPTIONAL REGULATOR RUTR"/>
    <property type="match status" value="1"/>
</dbReference>
<dbReference type="InterPro" id="IPR011075">
    <property type="entry name" value="TetR_C"/>
</dbReference>
<sequence>MVRKEQLRPGGRSARVQASVHQAVRALLARHDRAEITFPMIATEAGVTPSTLYRRWGELSELLADVAVERLRPDTPPTDTGTLRGDLEAWAEQIADEYASTPGQAMLRDVLAANASGEQAFQCCVYLREALDTLTLRAQLRGEFSPGTESLIDGVMAPIIYRILFLGARPDEAHVKALVSKALHGLA</sequence>
<comment type="caution">
    <text evidence="6">The sequence shown here is derived from an EMBL/GenBank/DDBJ whole genome shotgun (WGS) entry which is preliminary data.</text>
</comment>
<dbReference type="InterPro" id="IPR050109">
    <property type="entry name" value="HTH-type_TetR-like_transc_reg"/>
</dbReference>
<dbReference type="InterPro" id="IPR001647">
    <property type="entry name" value="HTH_TetR"/>
</dbReference>
<dbReference type="Proteomes" id="UP000282957">
    <property type="component" value="Unassembled WGS sequence"/>
</dbReference>
<gene>
    <name evidence="6" type="ORF">EOD42_06800</name>
</gene>
<dbReference type="OrthoDB" id="9796019at2"/>
<dbReference type="RefSeq" id="WP_127786757.1">
    <property type="nucleotide sequence ID" value="NZ_SACL01000002.1"/>
</dbReference>
<evidence type="ECO:0000256" key="3">
    <source>
        <dbReference type="ARBA" id="ARBA00023163"/>
    </source>
</evidence>
<dbReference type="EMBL" id="SACL01000002">
    <property type="protein sequence ID" value="RVT97528.1"/>
    <property type="molecule type" value="Genomic_DNA"/>
</dbReference>
<feature type="DNA-binding region" description="H-T-H motif" evidence="4">
    <location>
        <begin position="37"/>
        <end position="56"/>
    </location>
</feature>
<evidence type="ECO:0000256" key="1">
    <source>
        <dbReference type="ARBA" id="ARBA00023015"/>
    </source>
</evidence>
<accession>A0A437MIP4</accession>
<dbReference type="InterPro" id="IPR036271">
    <property type="entry name" value="Tet_transcr_reg_TetR-rel_C_sf"/>
</dbReference>
<evidence type="ECO:0000256" key="4">
    <source>
        <dbReference type="PROSITE-ProRule" id="PRU00335"/>
    </source>
</evidence>
<dbReference type="AlphaFoldDB" id="A0A437MIP4"/>
<dbReference type="InterPro" id="IPR009057">
    <property type="entry name" value="Homeodomain-like_sf"/>
</dbReference>
<keyword evidence="7" id="KW-1185">Reference proteome</keyword>
<dbReference type="PANTHER" id="PTHR30055:SF148">
    <property type="entry name" value="TETR-FAMILY TRANSCRIPTIONAL REGULATOR"/>
    <property type="match status" value="1"/>
</dbReference>
<evidence type="ECO:0000256" key="2">
    <source>
        <dbReference type="ARBA" id="ARBA00023125"/>
    </source>
</evidence>
<dbReference type="SUPFAM" id="SSF48498">
    <property type="entry name" value="Tetracyclin repressor-like, C-terminal domain"/>
    <property type="match status" value="1"/>
</dbReference>